<dbReference type="KEGG" id="doe:DENOEST_1062"/>
<evidence type="ECO:0000313" key="2">
    <source>
        <dbReference type="Proteomes" id="UP000515733"/>
    </source>
</evidence>
<dbReference type="Proteomes" id="UP000515733">
    <property type="component" value="Chromosome"/>
</dbReference>
<accession>A0A6S6XVZ0</accession>
<dbReference type="OrthoDB" id="8565405at2"/>
<dbReference type="InterPro" id="IPR021952">
    <property type="entry name" value="Flpp3-like"/>
</dbReference>
<dbReference type="EMBL" id="LR778301">
    <property type="protein sequence ID" value="CAB1368227.1"/>
    <property type="molecule type" value="Genomic_DNA"/>
</dbReference>
<name>A0A6S6XVZ0_9PROT</name>
<evidence type="ECO:0008006" key="3">
    <source>
        <dbReference type="Google" id="ProtNLM"/>
    </source>
</evidence>
<dbReference type="PROSITE" id="PS51257">
    <property type="entry name" value="PROKAR_LIPOPROTEIN"/>
    <property type="match status" value="1"/>
</dbReference>
<organism evidence="1 2">
    <name type="scientific">Denitratisoma oestradiolicum</name>
    <dbReference type="NCBI Taxonomy" id="311182"/>
    <lineage>
        <taxon>Bacteria</taxon>
        <taxon>Pseudomonadati</taxon>
        <taxon>Pseudomonadota</taxon>
        <taxon>Betaproteobacteria</taxon>
        <taxon>Nitrosomonadales</taxon>
        <taxon>Sterolibacteriaceae</taxon>
        <taxon>Denitratisoma</taxon>
    </lineage>
</organism>
<protein>
    <recommendedName>
        <fullName evidence="3">DUF3568 family protein</fullName>
    </recommendedName>
</protein>
<dbReference type="AlphaFoldDB" id="A0A6S6XVZ0"/>
<dbReference type="RefSeq" id="WP_145771879.1">
    <property type="nucleotide sequence ID" value="NZ_LR778301.1"/>
</dbReference>
<evidence type="ECO:0000313" key="1">
    <source>
        <dbReference type="EMBL" id="CAB1368227.1"/>
    </source>
</evidence>
<gene>
    <name evidence="1" type="ORF">DENOEST_1062</name>
</gene>
<dbReference type="Pfam" id="PF12092">
    <property type="entry name" value="DUF3568"/>
    <property type="match status" value="1"/>
</dbReference>
<sequence length="139" mass="14895">MNRRPSPSRHCLFAAAAALTLLTACEPMAITMFGVGAATSVAHTLNGIAYRTFTLPAANVKSGVMGAMTRMNFKILSARRSGTTETIVATAKDRDITIELESLSAMSTRMRSVVKEGMFYDSATAMEIILQTEKVLGNS</sequence>
<proteinExistence type="predicted"/>
<keyword evidence="2" id="KW-1185">Reference proteome</keyword>
<reference evidence="1 2" key="1">
    <citation type="submission" date="2020-03" db="EMBL/GenBank/DDBJ databases">
        <authorList>
            <consortium name="Genoscope - CEA"/>
            <person name="William W."/>
        </authorList>
    </citation>
    <scope>NUCLEOTIDE SEQUENCE [LARGE SCALE GENOMIC DNA]</scope>
    <source>
        <strain evidence="2">DSM 16959</strain>
    </source>
</reference>